<evidence type="ECO:0000313" key="4">
    <source>
        <dbReference type="Proteomes" id="UP000016930"/>
    </source>
</evidence>
<sequence length="78" mass="9075">MCRNFLYIFWYRSDTNLRIGSAVGMFPDERPQKTPLLQNSVTSGHVGTLRLRLGSQRFNYPRFICCPTLLKNCMGMVR</sequence>
<dbReference type="EMBL" id="KB445792">
    <property type="protein sequence ID" value="EMD40702.1"/>
    <property type="molecule type" value="Genomic_DNA"/>
</dbReference>
<dbReference type="HOGENOM" id="CLU_2621802_0_0_1"/>
<accession>M2QZL0</accession>
<protein>
    <submittedName>
        <fullName evidence="2">Uncharacterized protein</fullName>
    </submittedName>
</protein>
<keyword evidence="4" id="KW-1185">Reference proteome</keyword>
<evidence type="ECO:0000313" key="1">
    <source>
        <dbReference type="EMBL" id="EMD30392.1"/>
    </source>
</evidence>
<reference evidence="2 4" key="1">
    <citation type="journal article" date="2012" name="Proc. Natl. Acad. Sci. U.S.A.">
        <title>Comparative genomics of Ceriporiopsis subvermispora and Phanerochaete chrysosporium provide insight into selective ligninolysis.</title>
        <authorList>
            <person name="Fernandez-Fueyo E."/>
            <person name="Ruiz-Duenas F.J."/>
            <person name="Ferreira P."/>
            <person name="Floudas D."/>
            <person name="Hibbett D.S."/>
            <person name="Canessa P."/>
            <person name="Larrondo L.F."/>
            <person name="James T.Y."/>
            <person name="Seelenfreund D."/>
            <person name="Lobos S."/>
            <person name="Polanco R."/>
            <person name="Tello M."/>
            <person name="Honda Y."/>
            <person name="Watanabe T."/>
            <person name="Watanabe T."/>
            <person name="Ryu J.S."/>
            <person name="Kubicek C.P."/>
            <person name="Schmoll M."/>
            <person name="Gaskell J."/>
            <person name="Hammel K.E."/>
            <person name="St John F.J."/>
            <person name="Vanden Wymelenberg A."/>
            <person name="Sabat G."/>
            <person name="Splinter BonDurant S."/>
            <person name="Syed K."/>
            <person name="Yadav J.S."/>
            <person name="Doddapaneni H."/>
            <person name="Subramanian V."/>
            <person name="Lavin J.L."/>
            <person name="Oguiza J.A."/>
            <person name="Perez G."/>
            <person name="Pisabarro A.G."/>
            <person name="Ramirez L."/>
            <person name="Santoyo F."/>
            <person name="Master E."/>
            <person name="Coutinho P.M."/>
            <person name="Henrissat B."/>
            <person name="Lombard V."/>
            <person name="Magnuson J.K."/>
            <person name="Kuees U."/>
            <person name="Hori C."/>
            <person name="Igarashi K."/>
            <person name="Samejima M."/>
            <person name="Held B.W."/>
            <person name="Barry K.W."/>
            <person name="LaButti K.M."/>
            <person name="Lapidus A."/>
            <person name="Lindquist E.A."/>
            <person name="Lucas S.M."/>
            <person name="Riley R."/>
            <person name="Salamov A.A."/>
            <person name="Hoffmeister D."/>
            <person name="Schwenk D."/>
            <person name="Hadar Y."/>
            <person name="Yarden O."/>
            <person name="de Vries R.P."/>
            <person name="Wiebenga A."/>
            <person name="Stenlid J."/>
            <person name="Eastwood D."/>
            <person name="Grigoriev I.V."/>
            <person name="Berka R.M."/>
            <person name="Blanchette R.A."/>
            <person name="Kersten P."/>
            <person name="Martinez A.T."/>
            <person name="Vicuna R."/>
            <person name="Cullen D."/>
        </authorList>
    </citation>
    <scope>NUCLEOTIDE SEQUENCE [LARGE SCALE GENOMIC DNA]</scope>
    <source>
        <strain evidence="2 4">B</strain>
    </source>
</reference>
<gene>
    <name evidence="3" type="ORF">CERSUDRAFT_111282</name>
    <name evidence="2" type="ORF">CERSUDRAFT_114306</name>
    <name evidence="1" type="ORF">CERSUDRAFT_120396</name>
</gene>
<organism evidence="2 4">
    <name type="scientific">Ceriporiopsis subvermispora (strain B)</name>
    <name type="common">White-rot fungus</name>
    <name type="synonym">Gelatoporia subvermispora</name>
    <dbReference type="NCBI Taxonomy" id="914234"/>
    <lineage>
        <taxon>Eukaryota</taxon>
        <taxon>Fungi</taxon>
        <taxon>Dikarya</taxon>
        <taxon>Basidiomycota</taxon>
        <taxon>Agaricomycotina</taxon>
        <taxon>Agaricomycetes</taxon>
        <taxon>Polyporales</taxon>
        <taxon>Gelatoporiaceae</taxon>
        <taxon>Gelatoporia</taxon>
    </lineage>
</organism>
<proteinExistence type="predicted"/>
<evidence type="ECO:0000313" key="3">
    <source>
        <dbReference type="EMBL" id="EMD40702.1"/>
    </source>
</evidence>
<evidence type="ECO:0000313" key="2">
    <source>
        <dbReference type="EMBL" id="EMD37660.1"/>
    </source>
</evidence>
<dbReference type="EMBL" id="KB445796">
    <property type="protein sequence ID" value="EMD37660.1"/>
    <property type="molecule type" value="Genomic_DNA"/>
</dbReference>
<dbReference type="Proteomes" id="UP000016930">
    <property type="component" value="Unassembled WGS sequence"/>
</dbReference>
<dbReference type="AlphaFoldDB" id="M2QZL0"/>
<dbReference type="EMBL" id="KB446207">
    <property type="protein sequence ID" value="EMD30392.1"/>
    <property type="molecule type" value="Genomic_DNA"/>
</dbReference>
<name>M2QZL0_CERS8</name>